<reference evidence="2" key="2">
    <citation type="submission" date="2023-07" db="EMBL/GenBank/DDBJ databases">
        <title>Genome content predicts the carbon catabolic preferences of heterotrophic bacteria.</title>
        <authorList>
            <person name="Gralka M."/>
        </authorList>
    </citation>
    <scope>NUCLEOTIDE SEQUENCE</scope>
    <source>
        <strain evidence="2">6E02</strain>
    </source>
</reference>
<protein>
    <submittedName>
        <fullName evidence="1">Uncharacterized protein</fullName>
    </submittedName>
</protein>
<dbReference type="RefSeq" id="WP_076646443.1">
    <property type="nucleotide sequence ID" value="NZ_JAKMYX010000080.1"/>
</dbReference>
<accession>A0AA43JX57</accession>
<proteinExistence type="predicted"/>
<comment type="caution">
    <text evidence="1">The sequence shown here is derived from an EMBL/GenBank/DDBJ whole genome shotgun (WGS) entry which is preliminary data.</text>
</comment>
<reference evidence="1" key="1">
    <citation type="submission" date="2022-01" db="EMBL/GenBank/DDBJ databases">
        <title>Vibrio aestuarianus Clade A and Clade B isolates are associated with Pacific oyster (Crassostrea gigas) disease outbreaks across Ireland.</title>
        <authorList>
            <person name="Coyle N."/>
            <person name="O'Toole C."/>
            <person name="Thomas J.C.L."/>
            <person name="Ryder D."/>
            <person name="Cheslett D."/>
            <person name="Feist S."/>
            <person name="Bean T."/>
            <person name="Joseph A."/>
            <person name="Waina A."/>
            <person name="Feil E."/>
            <person name="Verner-Jeffreys D.W."/>
        </authorList>
    </citation>
    <scope>NUCLEOTIDE SEQUENCE</scope>
    <source>
        <strain evidence="1">S/17/14 A</strain>
    </source>
</reference>
<dbReference type="Proteomes" id="UP001159663">
    <property type="component" value="Unassembled WGS sequence"/>
</dbReference>
<evidence type="ECO:0000313" key="1">
    <source>
        <dbReference type="EMBL" id="MDH5922937.1"/>
    </source>
</evidence>
<sequence>MTTHQQSYQQLVSELELVEQRLTQAAPDWSTVPTFKKPLVAIQAAEEASQQVATTIHLLKSLMNNFHLRLCELEATHGQ</sequence>
<organism evidence="1 3">
    <name type="scientific">Vibrio splendidus</name>
    <dbReference type="NCBI Taxonomy" id="29497"/>
    <lineage>
        <taxon>Bacteria</taxon>
        <taxon>Pseudomonadati</taxon>
        <taxon>Pseudomonadota</taxon>
        <taxon>Gammaproteobacteria</taxon>
        <taxon>Vibrionales</taxon>
        <taxon>Vibrionaceae</taxon>
        <taxon>Vibrio</taxon>
    </lineage>
</organism>
<evidence type="ECO:0000313" key="3">
    <source>
        <dbReference type="Proteomes" id="UP001159663"/>
    </source>
</evidence>
<gene>
    <name evidence="1" type="ORF">L8R85_18080</name>
    <name evidence="2" type="ORF">Q8W42_18100</name>
</gene>
<dbReference type="Proteomes" id="UP001177935">
    <property type="component" value="Unassembled WGS sequence"/>
</dbReference>
<dbReference type="EMBL" id="JAUYVL010000012">
    <property type="protein sequence ID" value="MDP2502632.1"/>
    <property type="molecule type" value="Genomic_DNA"/>
</dbReference>
<dbReference type="EMBL" id="JAKMYX010000080">
    <property type="protein sequence ID" value="MDH5922937.1"/>
    <property type="molecule type" value="Genomic_DNA"/>
</dbReference>
<evidence type="ECO:0000313" key="2">
    <source>
        <dbReference type="EMBL" id="MDP2502632.1"/>
    </source>
</evidence>
<name>A0AA43JX57_VIBSP</name>
<dbReference type="AlphaFoldDB" id="A0AA43JX57"/>